<name>A0ABV9D784_9MICO</name>
<evidence type="ECO:0000313" key="3">
    <source>
        <dbReference type="Proteomes" id="UP001595955"/>
    </source>
</evidence>
<dbReference type="RefSeq" id="WP_164471453.1">
    <property type="nucleotide sequence ID" value="NZ_CP033325.1"/>
</dbReference>
<organism evidence="2 3">
    <name type="scientific">Georgenia faecalis</name>
    <dbReference type="NCBI Taxonomy" id="2483799"/>
    <lineage>
        <taxon>Bacteria</taxon>
        <taxon>Bacillati</taxon>
        <taxon>Actinomycetota</taxon>
        <taxon>Actinomycetes</taxon>
        <taxon>Micrococcales</taxon>
        <taxon>Bogoriellaceae</taxon>
        <taxon>Georgenia</taxon>
    </lineage>
</organism>
<gene>
    <name evidence="2" type="ORF">ACFO3F_02865</name>
</gene>
<proteinExistence type="predicted"/>
<reference evidence="3" key="1">
    <citation type="journal article" date="2019" name="Int. J. Syst. Evol. Microbiol.">
        <title>The Global Catalogue of Microorganisms (GCM) 10K type strain sequencing project: providing services to taxonomists for standard genome sequencing and annotation.</title>
        <authorList>
            <consortium name="The Broad Institute Genomics Platform"/>
            <consortium name="The Broad Institute Genome Sequencing Center for Infectious Disease"/>
            <person name="Wu L."/>
            <person name="Ma J."/>
        </authorList>
    </citation>
    <scope>NUCLEOTIDE SEQUENCE [LARGE SCALE GENOMIC DNA]</scope>
    <source>
        <strain evidence="3">JCM 3369</strain>
    </source>
</reference>
<protein>
    <submittedName>
        <fullName evidence="2">Uncharacterized protein</fullName>
    </submittedName>
</protein>
<accession>A0ABV9D784</accession>
<feature type="region of interest" description="Disordered" evidence="1">
    <location>
        <begin position="1"/>
        <end position="38"/>
    </location>
</feature>
<evidence type="ECO:0000256" key="1">
    <source>
        <dbReference type="SAM" id="MobiDB-lite"/>
    </source>
</evidence>
<feature type="compositionally biased region" description="Basic residues" evidence="1">
    <location>
        <begin position="1"/>
        <end position="14"/>
    </location>
</feature>
<sequence length="212" mass="23069">MTTYRRRGHYRRSRTGGPVWVSEHTVSRAGGPSGGQVRPLVPAQRSSSLARWIAPNASCPVCGAAVYFYANEYGSRVYFDELGPPWPKHPCTSQHELARVVPAGSVVPTVRHGGGGGMPALTRLGRPLVVELVRPGARGTLLRLRSLQPGGQAKIWRSDKDLAVSSGQIVFVSADVMSYIDMARMEPASAPLRYLNGYTDPLLQRIFGFLGR</sequence>
<keyword evidence="3" id="KW-1185">Reference proteome</keyword>
<comment type="caution">
    <text evidence="2">The sequence shown here is derived from an EMBL/GenBank/DDBJ whole genome shotgun (WGS) entry which is preliminary data.</text>
</comment>
<dbReference type="EMBL" id="JBHSGF010000002">
    <property type="protein sequence ID" value="MFC4554178.1"/>
    <property type="molecule type" value="Genomic_DNA"/>
</dbReference>
<evidence type="ECO:0000313" key="2">
    <source>
        <dbReference type="EMBL" id="MFC4554178.1"/>
    </source>
</evidence>
<dbReference type="Proteomes" id="UP001595955">
    <property type="component" value="Unassembled WGS sequence"/>
</dbReference>